<dbReference type="Pfam" id="PF00085">
    <property type="entry name" value="Thioredoxin"/>
    <property type="match status" value="1"/>
</dbReference>
<dbReference type="Proteomes" id="UP001477672">
    <property type="component" value="Unassembled WGS sequence"/>
</dbReference>
<proteinExistence type="inferred from homology"/>
<keyword evidence="5" id="KW-1015">Disulfide bond</keyword>
<dbReference type="CDD" id="cd02947">
    <property type="entry name" value="TRX_family"/>
    <property type="match status" value="1"/>
</dbReference>
<evidence type="ECO:0000256" key="3">
    <source>
        <dbReference type="ARBA" id="ARBA00022448"/>
    </source>
</evidence>
<evidence type="ECO:0000256" key="6">
    <source>
        <dbReference type="ARBA" id="ARBA00023284"/>
    </source>
</evidence>
<evidence type="ECO:0000256" key="8">
    <source>
        <dbReference type="PIRNR" id="PIRNR000077"/>
    </source>
</evidence>
<dbReference type="PANTHER" id="PTHR45663:SF11">
    <property type="entry name" value="GEO12009P1"/>
    <property type="match status" value="1"/>
</dbReference>
<dbReference type="PRINTS" id="PR00421">
    <property type="entry name" value="THIOREDOXIN"/>
</dbReference>
<keyword evidence="3" id="KW-0813">Transport</keyword>
<evidence type="ECO:0000256" key="5">
    <source>
        <dbReference type="ARBA" id="ARBA00023157"/>
    </source>
</evidence>
<feature type="domain" description="Thioredoxin" evidence="9">
    <location>
        <begin position="1"/>
        <end position="101"/>
    </location>
</feature>
<name>A0ABV1GB85_9FIRM</name>
<dbReference type="SUPFAM" id="SSF52833">
    <property type="entry name" value="Thioredoxin-like"/>
    <property type="match status" value="1"/>
</dbReference>
<dbReference type="PIRSF" id="PIRSF000077">
    <property type="entry name" value="Thioredoxin"/>
    <property type="match status" value="1"/>
</dbReference>
<evidence type="ECO:0000256" key="4">
    <source>
        <dbReference type="ARBA" id="ARBA00022982"/>
    </source>
</evidence>
<keyword evidence="4" id="KW-0249">Electron transport</keyword>
<reference evidence="10 11" key="1">
    <citation type="submission" date="2024-03" db="EMBL/GenBank/DDBJ databases">
        <title>Human intestinal bacterial collection.</title>
        <authorList>
            <person name="Pauvert C."/>
            <person name="Hitch T.C.A."/>
            <person name="Clavel T."/>
        </authorList>
    </citation>
    <scope>NUCLEOTIDE SEQUENCE [LARGE SCALE GENOMIC DNA]</scope>
    <source>
        <strain evidence="10 11">CLA-JM-H11</strain>
    </source>
</reference>
<dbReference type="PROSITE" id="PS51352">
    <property type="entry name" value="THIOREDOXIN_2"/>
    <property type="match status" value="1"/>
</dbReference>
<evidence type="ECO:0000256" key="1">
    <source>
        <dbReference type="ARBA" id="ARBA00008987"/>
    </source>
</evidence>
<dbReference type="InterPro" id="IPR017937">
    <property type="entry name" value="Thioredoxin_CS"/>
</dbReference>
<accession>A0ABV1GB85</accession>
<evidence type="ECO:0000313" key="10">
    <source>
        <dbReference type="EMBL" id="MEQ2519097.1"/>
    </source>
</evidence>
<comment type="similarity">
    <text evidence="1 8">Belongs to the thioredoxin family.</text>
</comment>
<dbReference type="InterPro" id="IPR013766">
    <property type="entry name" value="Thioredoxin_domain"/>
</dbReference>
<gene>
    <name evidence="10" type="primary">trxA</name>
    <name evidence="10" type="ORF">WMO24_01385</name>
</gene>
<sequence>MALDLTKQNFVQETEKGVVLVDFWASWCGPCRMLAPVVEQIAQEHSEWKVCKVNVDEQPDLAQQFGVMSIPTVVCLREGKESARSVGLVSKDQLLAKLQLV</sequence>
<comment type="caution">
    <text evidence="10">The sequence shown here is derived from an EMBL/GenBank/DDBJ whole genome shotgun (WGS) entry which is preliminary data.</text>
</comment>
<dbReference type="NCBIfam" id="TIGR01068">
    <property type="entry name" value="thioredoxin"/>
    <property type="match status" value="1"/>
</dbReference>
<dbReference type="PROSITE" id="PS00194">
    <property type="entry name" value="THIOREDOXIN_1"/>
    <property type="match status" value="1"/>
</dbReference>
<dbReference type="RefSeq" id="WP_349214346.1">
    <property type="nucleotide sequence ID" value="NZ_JBBMFA010000036.1"/>
</dbReference>
<evidence type="ECO:0000259" key="9">
    <source>
        <dbReference type="PROSITE" id="PS51352"/>
    </source>
</evidence>
<evidence type="ECO:0000256" key="7">
    <source>
        <dbReference type="NCBIfam" id="TIGR01068"/>
    </source>
</evidence>
<organism evidence="10 11">
    <name type="scientific">Ruthenibacterium intestinale</name>
    <dbReference type="NCBI Taxonomy" id="3133163"/>
    <lineage>
        <taxon>Bacteria</taxon>
        <taxon>Bacillati</taxon>
        <taxon>Bacillota</taxon>
        <taxon>Clostridia</taxon>
        <taxon>Eubacteriales</taxon>
        <taxon>Oscillospiraceae</taxon>
        <taxon>Ruthenibacterium</taxon>
    </lineage>
</organism>
<dbReference type="InterPro" id="IPR005746">
    <property type="entry name" value="Thioredoxin"/>
</dbReference>
<dbReference type="PANTHER" id="PTHR45663">
    <property type="entry name" value="GEO12009P1"/>
    <property type="match status" value="1"/>
</dbReference>
<keyword evidence="11" id="KW-1185">Reference proteome</keyword>
<dbReference type="InterPro" id="IPR036249">
    <property type="entry name" value="Thioredoxin-like_sf"/>
</dbReference>
<keyword evidence="6" id="KW-0676">Redox-active center</keyword>
<protein>
    <recommendedName>
        <fullName evidence="2 7">Thioredoxin</fullName>
    </recommendedName>
</protein>
<evidence type="ECO:0000256" key="2">
    <source>
        <dbReference type="ARBA" id="ARBA00020570"/>
    </source>
</evidence>
<dbReference type="EMBL" id="JBBMFA010000036">
    <property type="protein sequence ID" value="MEQ2519097.1"/>
    <property type="molecule type" value="Genomic_DNA"/>
</dbReference>
<dbReference type="Gene3D" id="3.40.30.10">
    <property type="entry name" value="Glutaredoxin"/>
    <property type="match status" value="1"/>
</dbReference>
<evidence type="ECO:0000313" key="11">
    <source>
        <dbReference type="Proteomes" id="UP001477672"/>
    </source>
</evidence>